<dbReference type="GO" id="GO:0003700">
    <property type="term" value="F:DNA-binding transcription factor activity"/>
    <property type="evidence" value="ECO:0007669"/>
    <property type="project" value="InterPro"/>
</dbReference>
<keyword evidence="3 7" id="KW-0238">DNA-binding</keyword>
<protein>
    <submittedName>
        <fullName evidence="7">DNA-binding transcriptional regulator, LysR family</fullName>
    </submittedName>
</protein>
<feature type="region of interest" description="Disordered" evidence="5">
    <location>
        <begin position="166"/>
        <end position="192"/>
    </location>
</feature>
<feature type="domain" description="HTH lysR-type" evidence="6">
    <location>
        <begin position="1"/>
        <end position="58"/>
    </location>
</feature>
<dbReference type="GO" id="GO:0003677">
    <property type="term" value="F:DNA binding"/>
    <property type="evidence" value="ECO:0007669"/>
    <property type="project" value="UniProtKB-KW"/>
</dbReference>
<dbReference type="AlphaFoldDB" id="A0A1G7QXS3"/>
<dbReference type="InterPro" id="IPR036390">
    <property type="entry name" value="WH_DNA-bd_sf"/>
</dbReference>
<keyword evidence="8" id="KW-1185">Reference proteome</keyword>
<dbReference type="FunFam" id="1.10.10.10:FF:000001">
    <property type="entry name" value="LysR family transcriptional regulator"/>
    <property type="match status" value="1"/>
</dbReference>
<evidence type="ECO:0000256" key="3">
    <source>
        <dbReference type="ARBA" id="ARBA00023125"/>
    </source>
</evidence>
<comment type="similarity">
    <text evidence="1">Belongs to the LysR transcriptional regulatory family.</text>
</comment>
<accession>A0A1G7QXS3</accession>
<dbReference type="PROSITE" id="PS50931">
    <property type="entry name" value="HTH_LYSR"/>
    <property type="match status" value="1"/>
</dbReference>
<dbReference type="PANTHER" id="PTHR30346">
    <property type="entry name" value="TRANSCRIPTIONAL DUAL REGULATOR HCAR-RELATED"/>
    <property type="match status" value="1"/>
</dbReference>
<keyword evidence="4" id="KW-0804">Transcription</keyword>
<dbReference type="SUPFAM" id="SSF53850">
    <property type="entry name" value="Periplasmic binding protein-like II"/>
    <property type="match status" value="1"/>
</dbReference>
<evidence type="ECO:0000256" key="1">
    <source>
        <dbReference type="ARBA" id="ARBA00009437"/>
    </source>
</evidence>
<evidence type="ECO:0000313" key="7">
    <source>
        <dbReference type="EMBL" id="SDG02679.1"/>
    </source>
</evidence>
<evidence type="ECO:0000256" key="4">
    <source>
        <dbReference type="ARBA" id="ARBA00023163"/>
    </source>
</evidence>
<dbReference type="Pfam" id="PF03466">
    <property type="entry name" value="LysR_substrate"/>
    <property type="match status" value="1"/>
</dbReference>
<dbReference type="Gene3D" id="3.40.190.10">
    <property type="entry name" value="Periplasmic binding protein-like II"/>
    <property type="match status" value="1"/>
</dbReference>
<dbReference type="Pfam" id="PF00126">
    <property type="entry name" value="HTH_1"/>
    <property type="match status" value="1"/>
</dbReference>
<dbReference type="PRINTS" id="PR00039">
    <property type="entry name" value="HTHLYSR"/>
</dbReference>
<dbReference type="EMBL" id="FNCN01000001">
    <property type="protein sequence ID" value="SDG02679.1"/>
    <property type="molecule type" value="Genomic_DNA"/>
</dbReference>
<gene>
    <name evidence="7" type="ORF">SAMN05421505_101146</name>
</gene>
<keyword evidence="2" id="KW-0805">Transcription regulation</keyword>
<dbReference type="InterPro" id="IPR005119">
    <property type="entry name" value="LysR_subst-bd"/>
</dbReference>
<dbReference type="STRING" id="504805.SAMN05421505_101146"/>
<dbReference type="PANTHER" id="PTHR30346:SF0">
    <property type="entry name" value="HCA OPERON TRANSCRIPTIONAL ACTIVATOR HCAR"/>
    <property type="match status" value="1"/>
</dbReference>
<evidence type="ECO:0000313" key="8">
    <source>
        <dbReference type="Proteomes" id="UP000198923"/>
    </source>
</evidence>
<dbReference type="Proteomes" id="UP000198923">
    <property type="component" value="Unassembled WGS sequence"/>
</dbReference>
<dbReference type="GO" id="GO:0032993">
    <property type="term" value="C:protein-DNA complex"/>
    <property type="evidence" value="ECO:0007669"/>
    <property type="project" value="TreeGrafter"/>
</dbReference>
<evidence type="ECO:0000256" key="2">
    <source>
        <dbReference type="ARBA" id="ARBA00023015"/>
    </source>
</evidence>
<evidence type="ECO:0000259" key="6">
    <source>
        <dbReference type="PROSITE" id="PS50931"/>
    </source>
</evidence>
<dbReference type="InterPro" id="IPR036388">
    <property type="entry name" value="WH-like_DNA-bd_sf"/>
</dbReference>
<dbReference type="RefSeq" id="WP_176955200.1">
    <property type="nucleotide sequence ID" value="NZ_FNCN01000001.1"/>
</dbReference>
<evidence type="ECO:0000256" key="5">
    <source>
        <dbReference type="SAM" id="MobiDB-lite"/>
    </source>
</evidence>
<organism evidence="7 8">
    <name type="scientific">Sinosporangium album</name>
    <dbReference type="NCBI Taxonomy" id="504805"/>
    <lineage>
        <taxon>Bacteria</taxon>
        <taxon>Bacillati</taxon>
        <taxon>Actinomycetota</taxon>
        <taxon>Actinomycetes</taxon>
        <taxon>Streptosporangiales</taxon>
        <taxon>Streptosporangiaceae</taxon>
        <taxon>Sinosporangium</taxon>
    </lineage>
</organism>
<name>A0A1G7QXS3_9ACTN</name>
<dbReference type="InterPro" id="IPR000847">
    <property type="entry name" value="LysR_HTH_N"/>
</dbReference>
<dbReference type="Gene3D" id="1.10.10.10">
    <property type="entry name" value="Winged helix-like DNA-binding domain superfamily/Winged helix DNA-binding domain"/>
    <property type="match status" value="1"/>
</dbReference>
<sequence length="255" mass="29021">MERREIEVFLTLAEELHFRRTAERLHLSTARISQSVKELERHIGTRLFERTSRRVALTPIGRQLLEDLRPGYDQICQGIALATAAGRGITGLLRIDVLGATGEHFLVRAARLFRHRHPGCEVRIRQVRLGEHLTSLRDGETELLFTGFPVHEPDLTAGPVLFREPRARRRTRAASPRRQPYALDPADEPGAVTTRLTRTTSWSDVVYVPFRNAVPLHWRLIRRVGDETHQMRAFAQAARDTAETGGLETRPRLPA</sequence>
<dbReference type="SUPFAM" id="SSF46785">
    <property type="entry name" value="Winged helix' DNA-binding domain"/>
    <property type="match status" value="1"/>
</dbReference>
<reference evidence="7 8" key="1">
    <citation type="submission" date="2016-10" db="EMBL/GenBank/DDBJ databases">
        <authorList>
            <person name="de Groot N.N."/>
        </authorList>
    </citation>
    <scope>NUCLEOTIDE SEQUENCE [LARGE SCALE GENOMIC DNA]</scope>
    <source>
        <strain evidence="7 8">CPCC 201354</strain>
    </source>
</reference>
<proteinExistence type="inferred from homology"/>